<dbReference type="InterPro" id="IPR001279">
    <property type="entry name" value="Metallo-B-lactamas"/>
</dbReference>
<dbReference type="AlphaFoldDB" id="A0A0G3ETZ6"/>
<dbReference type="EMBL" id="CP011568">
    <property type="protein sequence ID" value="AKJ70523.1"/>
    <property type="molecule type" value="Genomic_DNA"/>
</dbReference>
<dbReference type="Pfam" id="PF16123">
    <property type="entry name" value="HAGH_C"/>
    <property type="match status" value="1"/>
</dbReference>
<dbReference type="PIRSF" id="PIRSF005457">
    <property type="entry name" value="Glx"/>
    <property type="match status" value="1"/>
</dbReference>
<evidence type="ECO:0000313" key="9">
    <source>
        <dbReference type="EMBL" id="AKJ70523.1"/>
    </source>
</evidence>
<feature type="binding site" evidence="7">
    <location>
        <position position="55"/>
    </location>
    <ligand>
        <name>Zn(2+)</name>
        <dbReference type="ChEBI" id="CHEBI:29105"/>
        <label>1</label>
    </ligand>
</feature>
<sequence length="263" mass="28282">MAALSVVPIPAFQDNYIWLLSNGVEAVVVDPGASQPVLDYLRAHRLELSAILLTHHHGDHVGGVAELLAHGKVPVYGPAAESIPSVDHPLGDGERVALEAPRLQFDVISVPGHTRGHIAYWMAAQDGQAPRLFCGDTLFASGCGRLFEGSPAQMLASLDRLAALPGDTRVHCAHEYTMSNIRFALACEPDNAALRAWRDEASRLRQAGLPTVPTTLAHELAVNPFLRSNAPQVREAAISQAGQTSLDRLGVFAAIRAWKDGFR</sequence>
<gene>
    <name evidence="7" type="primary">gloB</name>
    <name evidence="9" type="ORF">ABW99_11435</name>
</gene>
<evidence type="ECO:0000313" key="10">
    <source>
        <dbReference type="Proteomes" id="UP000036700"/>
    </source>
</evidence>
<feature type="binding site" evidence="7">
    <location>
        <position position="60"/>
    </location>
    <ligand>
        <name>Zn(2+)</name>
        <dbReference type="ChEBI" id="CHEBI:29105"/>
        <label>2</label>
    </ligand>
</feature>
<dbReference type="GO" id="GO:0019243">
    <property type="term" value="P:methylglyoxal catabolic process to D-lactate via S-lactoyl-glutathione"/>
    <property type="evidence" value="ECO:0007669"/>
    <property type="project" value="UniProtKB-UniRule"/>
</dbReference>
<keyword evidence="6 7" id="KW-0862">Zinc</keyword>
<dbReference type="InterPro" id="IPR035680">
    <property type="entry name" value="Clx_II_MBL"/>
</dbReference>
<comment type="similarity">
    <text evidence="3 7">Belongs to the metallo-beta-lactamase superfamily. Glyoxalase II family.</text>
</comment>
<dbReference type="NCBIfam" id="TIGR03413">
    <property type="entry name" value="GSH_gloB"/>
    <property type="match status" value="1"/>
</dbReference>
<dbReference type="GO" id="GO:0008270">
    <property type="term" value="F:zinc ion binding"/>
    <property type="evidence" value="ECO:0007669"/>
    <property type="project" value="InterPro"/>
</dbReference>
<feature type="binding site" evidence="7">
    <location>
        <position position="174"/>
    </location>
    <ligand>
        <name>Zn(2+)</name>
        <dbReference type="ChEBI" id="CHEBI:29105"/>
        <label>2</label>
    </ligand>
</feature>
<dbReference type="SMART" id="SM00849">
    <property type="entry name" value="Lactamase_B"/>
    <property type="match status" value="1"/>
</dbReference>
<evidence type="ECO:0000256" key="1">
    <source>
        <dbReference type="ARBA" id="ARBA00001623"/>
    </source>
</evidence>
<dbReference type="PATRIC" id="fig|445709.3.peg.2429"/>
<evidence type="ECO:0000256" key="7">
    <source>
        <dbReference type="HAMAP-Rule" id="MF_01374"/>
    </source>
</evidence>
<dbReference type="InterPro" id="IPR001018">
    <property type="entry name" value="Beta-lactamase_class-B_CS"/>
</dbReference>
<accession>A0A0G3ETZ6</accession>
<dbReference type="OrthoDB" id="9802248at2"/>
<reference evidence="10" key="1">
    <citation type="submission" date="2015-06" db="EMBL/GenBank/DDBJ databases">
        <authorList>
            <person name="Lim Y.L."/>
            <person name="Ee R."/>
            <person name="Yong D."/>
            <person name="How K.Y."/>
            <person name="Yin W.F."/>
            <person name="Chan K.G."/>
        </authorList>
    </citation>
    <scope>NUCLEOTIDE SEQUENCE [LARGE SCALE GENOMIC DNA]</scope>
    <source>
        <strain evidence="10">DSM 25325</strain>
    </source>
</reference>
<dbReference type="PROSITE" id="PS00743">
    <property type="entry name" value="BETA_LACTAMASE_B_1"/>
    <property type="match status" value="1"/>
</dbReference>
<keyword evidence="10" id="KW-1185">Reference proteome</keyword>
<keyword evidence="4 7" id="KW-0479">Metal-binding</keyword>
<feature type="binding site" evidence="7">
    <location>
        <position position="57"/>
    </location>
    <ligand>
        <name>Zn(2+)</name>
        <dbReference type="ChEBI" id="CHEBI:29105"/>
        <label>1</label>
    </ligand>
</feature>
<dbReference type="InterPro" id="IPR036866">
    <property type="entry name" value="RibonucZ/Hydroxyglut_hydro"/>
</dbReference>
<dbReference type="InterPro" id="IPR017782">
    <property type="entry name" value="Hydroxyacylglutathione_Hdrlase"/>
</dbReference>
<dbReference type="GO" id="GO:0004416">
    <property type="term" value="F:hydroxyacylglutathione hydrolase activity"/>
    <property type="evidence" value="ECO:0007669"/>
    <property type="project" value="UniProtKB-UniRule"/>
</dbReference>
<dbReference type="STRING" id="445709.ABW99_11435"/>
<dbReference type="PANTHER" id="PTHR43705:SF1">
    <property type="entry name" value="HYDROXYACYLGLUTATHIONE HYDROLASE GLOB"/>
    <property type="match status" value="1"/>
</dbReference>
<dbReference type="UniPathway" id="UPA00619">
    <property type="reaction ID" value="UER00676"/>
</dbReference>
<dbReference type="GO" id="GO:0008800">
    <property type="term" value="F:beta-lactamase activity"/>
    <property type="evidence" value="ECO:0007669"/>
    <property type="project" value="InterPro"/>
</dbReference>
<feature type="binding site" evidence="7">
    <location>
        <position position="59"/>
    </location>
    <ligand>
        <name>Zn(2+)</name>
        <dbReference type="ChEBI" id="CHEBI:29105"/>
        <label>2</label>
    </ligand>
</feature>
<evidence type="ECO:0000256" key="2">
    <source>
        <dbReference type="ARBA" id="ARBA00004963"/>
    </source>
</evidence>
<dbReference type="CDD" id="cd07723">
    <property type="entry name" value="hydroxyacylglutathione_hydrolase_MBL-fold"/>
    <property type="match status" value="1"/>
</dbReference>
<comment type="cofactor">
    <cofactor evidence="7">
        <name>Zn(2+)</name>
        <dbReference type="ChEBI" id="CHEBI:29105"/>
    </cofactor>
    <text evidence="7">Binds 2 Zn(2+) ions per subunit.</text>
</comment>
<feature type="binding site" evidence="7">
    <location>
        <position position="113"/>
    </location>
    <ligand>
        <name>Zn(2+)</name>
        <dbReference type="ChEBI" id="CHEBI:29105"/>
        <label>1</label>
    </ligand>
</feature>
<dbReference type="Pfam" id="PF00753">
    <property type="entry name" value="Lactamase_B"/>
    <property type="match status" value="1"/>
</dbReference>
<dbReference type="EC" id="3.1.2.6" evidence="7"/>
<dbReference type="PANTHER" id="PTHR43705">
    <property type="entry name" value="HYDROXYACYLGLUTATHIONE HYDROLASE"/>
    <property type="match status" value="1"/>
</dbReference>
<comment type="subunit">
    <text evidence="7">Monomer.</text>
</comment>
<dbReference type="GO" id="GO:0017001">
    <property type="term" value="P:antibiotic catabolic process"/>
    <property type="evidence" value="ECO:0007669"/>
    <property type="project" value="InterPro"/>
</dbReference>
<evidence type="ECO:0000256" key="4">
    <source>
        <dbReference type="ARBA" id="ARBA00022723"/>
    </source>
</evidence>
<protein>
    <recommendedName>
        <fullName evidence="7">Hydroxyacylglutathione hydrolase</fullName>
        <ecNumber evidence="7">3.1.2.6</ecNumber>
    </recommendedName>
    <alternativeName>
        <fullName evidence="7">Glyoxalase II</fullName>
        <shortName evidence="7">Glx II</shortName>
    </alternativeName>
</protein>
<organism evidence="9 10">
    <name type="scientific">Pandoraea thiooxydans</name>
    <dbReference type="NCBI Taxonomy" id="445709"/>
    <lineage>
        <taxon>Bacteria</taxon>
        <taxon>Pseudomonadati</taxon>
        <taxon>Pseudomonadota</taxon>
        <taxon>Betaproteobacteria</taxon>
        <taxon>Burkholderiales</taxon>
        <taxon>Burkholderiaceae</taxon>
        <taxon>Pandoraea</taxon>
    </lineage>
</organism>
<dbReference type="InterPro" id="IPR050110">
    <property type="entry name" value="Glyoxalase_II_hydrolase"/>
</dbReference>
<dbReference type="RefSeq" id="WP_047216558.1">
    <property type="nucleotide sequence ID" value="NZ_CP011568.3"/>
</dbReference>
<evidence type="ECO:0000256" key="6">
    <source>
        <dbReference type="ARBA" id="ARBA00022833"/>
    </source>
</evidence>
<evidence type="ECO:0000256" key="5">
    <source>
        <dbReference type="ARBA" id="ARBA00022801"/>
    </source>
</evidence>
<comment type="function">
    <text evidence="7">Thiolesterase that catalyzes the hydrolysis of S-D-lactoyl-glutathione to form glutathione and D-lactic acid.</text>
</comment>
<proteinExistence type="inferred from homology"/>
<evidence type="ECO:0000259" key="8">
    <source>
        <dbReference type="SMART" id="SM00849"/>
    </source>
</evidence>
<evidence type="ECO:0000256" key="3">
    <source>
        <dbReference type="ARBA" id="ARBA00006759"/>
    </source>
</evidence>
<dbReference type="KEGG" id="ptx:ABW99_11435"/>
<comment type="catalytic activity">
    <reaction evidence="1 7">
        <text>an S-(2-hydroxyacyl)glutathione + H2O = a 2-hydroxy carboxylate + glutathione + H(+)</text>
        <dbReference type="Rhea" id="RHEA:21864"/>
        <dbReference type="ChEBI" id="CHEBI:15377"/>
        <dbReference type="ChEBI" id="CHEBI:15378"/>
        <dbReference type="ChEBI" id="CHEBI:57925"/>
        <dbReference type="ChEBI" id="CHEBI:58896"/>
        <dbReference type="ChEBI" id="CHEBI:71261"/>
        <dbReference type="EC" id="3.1.2.6"/>
    </reaction>
</comment>
<feature type="binding site" evidence="7">
    <location>
        <position position="136"/>
    </location>
    <ligand>
        <name>Zn(2+)</name>
        <dbReference type="ChEBI" id="CHEBI:29105"/>
        <label>2</label>
    </ligand>
</feature>
<feature type="domain" description="Metallo-beta-lactamase" evidence="8">
    <location>
        <begin position="14"/>
        <end position="174"/>
    </location>
</feature>
<feature type="binding site" evidence="7">
    <location>
        <position position="136"/>
    </location>
    <ligand>
        <name>Zn(2+)</name>
        <dbReference type="ChEBI" id="CHEBI:29105"/>
        <label>1</label>
    </ligand>
</feature>
<dbReference type="Gene3D" id="3.60.15.10">
    <property type="entry name" value="Ribonuclease Z/Hydroxyacylglutathione hydrolase-like"/>
    <property type="match status" value="1"/>
</dbReference>
<keyword evidence="5 7" id="KW-0378">Hydrolase</keyword>
<dbReference type="InterPro" id="IPR032282">
    <property type="entry name" value="HAGH_C"/>
</dbReference>
<name>A0A0G3ETZ6_9BURK</name>
<dbReference type="HAMAP" id="MF_01374">
    <property type="entry name" value="Glyoxalase_2"/>
    <property type="match status" value="1"/>
</dbReference>
<dbReference type="SUPFAM" id="SSF56281">
    <property type="entry name" value="Metallo-hydrolase/oxidoreductase"/>
    <property type="match status" value="1"/>
</dbReference>
<dbReference type="Proteomes" id="UP000036700">
    <property type="component" value="Chromosome"/>
</dbReference>
<comment type="pathway">
    <text evidence="2 7">Secondary metabolite metabolism; methylglyoxal degradation; (R)-lactate from methylglyoxal: step 2/2.</text>
</comment>